<proteinExistence type="predicted"/>
<evidence type="ECO:0000313" key="2">
    <source>
        <dbReference type="Proteomes" id="UP000076798"/>
    </source>
</evidence>
<protein>
    <submittedName>
        <fullName evidence="1">Uncharacterized protein</fullName>
    </submittedName>
</protein>
<sequence>MDEEVEGCGDRMLTMTTQRRGFKFDDDERVVLDEQEQDQVLSSVSQSLNSSTKLNTRLLLSLLLLSITLQLTLKPPFYSLSLFLHTPAIHRLIVYPNPPLIDPRIPELLSFLIPVVVWFRGGSQEVWIAWETVVVLGFEGVCLRWMREGEEEVKELEGLKYNLRGA</sequence>
<gene>
    <name evidence="1" type="ORF">SISSUDRAFT_1066210</name>
</gene>
<dbReference type="Proteomes" id="UP000076798">
    <property type="component" value="Unassembled WGS sequence"/>
</dbReference>
<organism evidence="1 2">
    <name type="scientific">Sistotremastrum suecicum HHB10207 ss-3</name>
    <dbReference type="NCBI Taxonomy" id="1314776"/>
    <lineage>
        <taxon>Eukaryota</taxon>
        <taxon>Fungi</taxon>
        <taxon>Dikarya</taxon>
        <taxon>Basidiomycota</taxon>
        <taxon>Agaricomycotina</taxon>
        <taxon>Agaricomycetes</taxon>
        <taxon>Sistotremastrales</taxon>
        <taxon>Sistotremastraceae</taxon>
        <taxon>Sistotremastrum</taxon>
    </lineage>
</organism>
<keyword evidence="2" id="KW-1185">Reference proteome</keyword>
<evidence type="ECO:0000313" key="1">
    <source>
        <dbReference type="EMBL" id="KZT33361.1"/>
    </source>
</evidence>
<dbReference type="AlphaFoldDB" id="A0A165YL82"/>
<name>A0A165YL82_9AGAM</name>
<reference evidence="1 2" key="1">
    <citation type="journal article" date="2016" name="Mol. Biol. Evol.">
        <title>Comparative Genomics of Early-Diverging Mushroom-Forming Fungi Provides Insights into the Origins of Lignocellulose Decay Capabilities.</title>
        <authorList>
            <person name="Nagy L.G."/>
            <person name="Riley R."/>
            <person name="Tritt A."/>
            <person name="Adam C."/>
            <person name="Daum C."/>
            <person name="Floudas D."/>
            <person name="Sun H."/>
            <person name="Yadav J.S."/>
            <person name="Pangilinan J."/>
            <person name="Larsson K.H."/>
            <person name="Matsuura K."/>
            <person name="Barry K."/>
            <person name="Labutti K."/>
            <person name="Kuo R."/>
            <person name="Ohm R.A."/>
            <person name="Bhattacharya S.S."/>
            <person name="Shirouzu T."/>
            <person name="Yoshinaga Y."/>
            <person name="Martin F.M."/>
            <person name="Grigoriev I.V."/>
            <person name="Hibbett D.S."/>
        </authorList>
    </citation>
    <scope>NUCLEOTIDE SEQUENCE [LARGE SCALE GENOMIC DNA]</scope>
    <source>
        <strain evidence="1 2">HHB10207 ss-3</strain>
    </source>
</reference>
<dbReference type="EMBL" id="KV428247">
    <property type="protein sequence ID" value="KZT33361.1"/>
    <property type="molecule type" value="Genomic_DNA"/>
</dbReference>
<accession>A0A165YL82</accession>